<dbReference type="GO" id="GO:0032991">
    <property type="term" value="C:protein-containing complex"/>
    <property type="evidence" value="ECO:0007669"/>
    <property type="project" value="UniProtKB-ARBA"/>
</dbReference>
<dbReference type="Pfam" id="PF10186">
    <property type="entry name" value="ATG14"/>
    <property type="match status" value="1"/>
</dbReference>
<gene>
    <name evidence="4" type="ORF">PCON_01061</name>
</gene>
<reference evidence="4 5" key="1">
    <citation type="journal article" date="2013" name="PLoS Genet.">
        <title>The genome and development-dependent transcriptomes of Pyronema confluens: a window into fungal evolution.</title>
        <authorList>
            <person name="Traeger S."/>
            <person name="Altegoer F."/>
            <person name="Freitag M."/>
            <person name="Gabaldon T."/>
            <person name="Kempken F."/>
            <person name="Kumar A."/>
            <person name="Marcet-Houben M."/>
            <person name="Poggeler S."/>
            <person name="Stajich J.E."/>
            <person name="Nowrousian M."/>
        </authorList>
    </citation>
    <scope>NUCLEOTIDE SEQUENCE [LARGE SCALE GENOMIC DNA]</scope>
    <source>
        <strain evidence="5">CBS 100304</strain>
        <tissue evidence="4">Vegetative mycelium</tissue>
    </source>
</reference>
<dbReference type="EMBL" id="HF936048">
    <property type="protein sequence ID" value="CCX33380.1"/>
    <property type="molecule type" value="Genomic_DNA"/>
</dbReference>
<dbReference type="AlphaFoldDB" id="U4LU45"/>
<organism evidence="4 5">
    <name type="scientific">Pyronema omphalodes (strain CBS 100304)</name>
    <name type="common">Pyronema confluens</name>
    <dbReference type="NCBI Taxonomy" id="1076935"/>
    <lineage>
        <taxon>Eukaryota</taxon>
        <taxon>Fungi</taxon>
        <taxon>Dikarya</taxon>
        <taxon>Ascomycota</taxon>
        <taxon>Pezizomycotina</taxon>
        <taxon>Pezizomycetes</taxon>
        <taxon>Pezizales</taxon>
        <taxon>Pyronemataceae</taxon>
        <taxon>Pyronema</taxon>
    </lineage>
</organism>
<accession>U4LU45</accession>
<evidence type="ECO:0000256" key="3">
    <source>
        <dbReference type="ARBA" id="ARBA00023054"/>
    </source>
</evidence>
<dbReference type="InterPro" id="IPR018791">
    <property type="entry name" value="UV_resistance/autophagy_Atg14"/>
</dbReference>
<evidence type="ECO:0000313" key="4">
    <source>
        <dbReference type="EMBL" id="CCX33380.1"/>
    </source>
</evidence>
<keyword evidence="5" id="KW-1185">Reference proteome</keyword>
<proteinExistence type="inferred from homology"/>
<dbReference type="GO" id="GO:0005737">
    <property type="term" value="C:cytoplasm"/>
    <property type="evidence" value="ECO:0007669"/>
    <property type="project" value="UniProtKB-ARBA"/>
</dbReference>
<evidence type="ECO:0000256" key="1">
    <source>
        <dbReference type="ARBA" id="ARBA00009574"/>
    </source>
</evidence>
<evidence type="ECO:0000313" key="5">
    <source>
        <dbReference type="Proteomes" id="UP000018144"/>
    </source>
</evidence>
<evidence type="ECO:0000256" key="2">
    <source>
        <dbReference type="ARBA" id="ARBA00013807"/>
    </source>
</evidence>
<keyword evidence="3" id="KW-0175">Coiled coil</keyword>
<name>U4LU45_PYROM</name>
<dbReference type="Proteomes" id="UP000018144">
    <property type="component" value="Unassembled WGS sequence"/>
</dbReference>
<sequence length="141" mass="16303">MKTEKARLALSLAKDKLRITNLRSQISCRRKTLVEMQNQEDNAHRNLLSNIKSETSLIQDKINTTQRSIIAQQLTMCRTLTQFYNLRPTPPSVSDTSSYSLFNFLIPNLMAYLHTFSHEELITSLENFCRFLVQKAVVSSY</sequence>
<protein>
    <recommendedName>
        <fullName evidence="2">Autophagy-related protein 14</fullName>
    </recommendedName>
</protein>
<comment type="similarity">
    <text evidence="1">Belongs to the ATG14 family.</text>
</comment>